<proteinExistence type="predicted"/>
<dbReference type="EMBL" id="JAKLMC020000014">
    <property type="protein sequence ID" value="KAK5952661.1"/>
    <property type="molecule type" value="Genomic_DNA"/>
</dbReference>
<comment type="caution">
    <text evidence="2">The sequence shown here is derived from an EMBL/GenBank/DDBJ whole genome shotgun (WGS) entry which is preliminary data.</text>
</comment>
<reference evidence="2 3" key="1">
    <citation type="submission" date="2022-12" db="EMBL/GenBank/DDBJ databases">
        <title>Genomic features and morphological characterization of a novel Knufia sp. strain isolated from spacecraft assembly facility.</title>
        <authorList>
            <person name="Teixeira M."/>
            <person name="Chander A.M."/>
            <person name="Stajich J.E."/>
            <person name="Venkateswaran K."/>
        </authorList>
    </citation>
    <scope>NUCLEOTIDE SEQUENCE [LARGE SCALE GENOMIC DNA]</scope>
    <source>
        <strain evidence="2 3">FJI-L2-BK-P2</strain>
    </source>
</reference>
<keyword evidence="3" id="KW-1185">Reference proteome</keyword>
<evidence type="ECO:0000256" key="1">
    <source>
        <dbReference type="SAM" id="SignalP"/>
    </source>
</evidence>
<dbReference type="Proteomes" id="UP001316803">
    <property type="component" value="Unassembled WGS sequence"/>
</dbReference>
<gene>
    <name evidence="2" type="ORF">OHC33_006253</name>
</gene>
<dbReference type="AlphaFoldDB" id="A0AAN8F755"/>
<sequence length="246" mass="27782">MARIMKSISTLLKPAVVLIAVSSMIPTASAQFPYLAPSGKQLNCPAIFPAEPCFKDPERCYAAWRDLPGEWHNPVAPDYKRDVSENSMRYPTRNTEDPAAEPPSFDIPRFREIANLTLLEDHYFIDPPASNATSDLEPRGTRIHQGDCCRFTEMCAIYISIFNEERLYYQHEDIQAKLMCCLDLWAGSCELGKQEKFVPFYIWPEPRCTRPRVHEYDPFISGCLGGGSPLGQPTPDQGCGQNINGW</sequence>
<name>A0AAN8F755_9EURO</name>
<accession>A0AAN8F755</accession>
<evidence type="ECO:0000313" key="3">
    <source>
        <dbReference type="Proteomes" id="UP001316803"/>
    </source>
</evidence>
<feature type="signal peptide" evidence="1">
    <location>
        <begin position="1"/>
        <end position="30"/>
    </location>
</feature>
<keyword evidence="1" id="KW-0732">Signal</keyword>
<feature type="chain" id="PRO_5042917984" evidence="1">
    <location>
        <begin position="31"/>
        <end position="246"/>
    </location>
</feature>
<organism evidence="2 3">
    <name type="scientific">Knufia fluminis</name>
    <dbReference type="NCBI Taxonomy" id="191047"/>
    <lineage>
        <taxon>Eukaryota</taxon>
        <taxon>Fungi</taxon>
        <taxon>Dikarya</taxon>
        <taxon>Ascomycota</taxon>
        <taxon>Pezizomycotina</taxon>
        <taxon>Eurotiomycetes</taxon>
        <taxon>Chaetothyriomycetidae</taxon>
        <taxon>Chaetothyriales</taxon>
        <taxon>Trichomeriaceae</taxon>
        <taxon>Knufia</taxon>
    </lineage>
</organism>
<protein>
    <submittedName>
        <fullName evidence="2">Uncharacterized protein</fullName>
    </submittedName>
</protein>
<evidence type="ECO:0000313" key="2">
    <source>
        <dbReference type="EMBL" id="KAK5952661.1"/>
    </source>
</evidence>